<protein>
    <recommendedName>
        <fullName evidence="1">Putative competence-damage inducible protein</fullName>
    </recommendedName>
</protein>
<comment type="caution">
    <text evidence="3">The sequence shown here is derived from an EMBL/GenBank/DDBJ whole genome shotgun (WGS) entry which is preliminary data.</text>
</comment>
<dbReference type="SUPFAM" id="SSF142433">
    <property type="entry name" value="CinA-like"/>
    <property type="match status" value="1"/>
</dbReference>
<comment type="similarity">
    <text evidence="1">Belongs to the CinA family.</text>
</comment>
<evidence type="ECO:0000313" key="3">
    <source>
        <dbReference type="EMBL" id="HIU01882.1"/>
    </source>
</evidence>
<dbReference type="AlphaFoldDB" id="A0A9D1HGS5"/>
<evidence type="ECO:0000259" key="2">
    <source>
        <dbReference type="SMART" id="SM00852"/>
    </source>
</evidence>
<dbReference type="Gene3D" id="3.30.70.2860">
    <property type="match status" value="1"/>
</dbReference>
<dbReference type="EMBL" id="DVLT01000008">
    <property type="protein sequence ID" value="HIU01882.1"/>
    <property type="molecule type" value="Genomic_DNA"/>
</dbReference>
<name>A0A9D1HGS5_9FIRM</name>
<dbReference type="NCBIfam" id="TIGR00200">
    <property type="entry name" value="cinA_nterm"/>
    <property type="match status" value="1"/>
</dbReference>
<accession>A0A9D1HGS5</accession>
<dbReference type="InterPro" id="IPR036425">
    <property type="entry name" value="MoaB/Mog-like_dom_sf"/>
</dbReference>
<organism evidence="3 4">
    <name type="scientific">Candidatus Onthocola gallistercoris</name>
    <dbReference type="NCBI Taxonomy" id="2840876"/>
    <lineage>
        <taxon>Bacteria</taxon>
        <taxon>Bacillati</taxon>
        <taxon>Bacillota</taxon>
        <taxon>Bacilli</taxon>
        <taxon>Candidatus Onthocola</taxon>
    </lineage>
</organism>
<evidence type="ECO:0000256" key="1">
    <source>
        <dbReference type="HAMAP-Rule" id="MF_00226"/>
    </source>
</evidence>
<dbReference type="Pfam" id="PF02464">
    <property type="entry name" value="CinA"/>
    <property type="match status" value="1"/>
</dbReference>
<dbReference type="NCBIfam" id="TIGR00199">
    <property type="entry name" value="PncC_domain"/>
    <property type="match status" value="1"/>
</dbReference>
<reference evidence="3" key="1">
    <citation type="submission" date="2020-10" db="EMBL/GenBank/DDBJ databases">
        <authorList>
            <person name="Gilroy R."/>
        </authorList>
    </citation>
    <scope>NUCLEOTIDE SEQUENCE</scope>
    <source>
        <strain evidence="3">CHK187-14744</strain>
    </source>
</reference>
<dbReference type="SUPFAM" id="SSF53218">
    <property type="entry name" value="Molybdenum cofactor biosynthesis proteins"/>
    <property type="match status" value="1"/>
</dbReference>
<dbReference type="InterPro" id="IPR041424">
    <property type="entry name" value="CinA_KH"/>
</dbReference>
<dbReference type="Pfam" id="PF18146">
    <property type="entry name" value="CinA_KH"/>
    <property type="match status" value="1"/>
</dbReference>
<dbReference type="NCBIfam" id="NF001813">
    <property type="entry name" value="PRK00549.1"/>
    <property type="match status" value="1"/>
</dbReference>
<dbReference type="InterPro" id="IPR008136">
    <property type="entry name" value="CinA_C"/>
</dbReference>
<dbReference type="Proteomes" id="UP000824164">
    <property type="component" value="Unassembled WGS sequence"/>
</dbReference>
<dbReference type="HAMAP" id="MF_00226_B">
    <property type="entry name" value="CinA_B"/>
    <property type="match status" value="1"/>
</dbReference>
<dbReference type="Gene3D" id="3.40.980.10">
    <property type="entry name" value="MoaB/Mog-like domain"/>
    <property type="match status" value="1"/>
</dbReference>
<proteinExistence type="inferred from homology"/>
<reference evidence="3" key="2">
    <citation type="journal article" date="2021" name="PeerJ">
        <title>Extensive microbial diversity within the chicken gut microbiome revealed by metagenomics and culture.</title>
        <authorList>
            <person name="Gilroy R."/>
            <person name="Ravi A."/>
            <person name="Getino M."/>
            <person name="Pursley I."/>
            <person name="Horton D.L."/>
            <person name="Alikhan N.F."/>
            <person name="Baker D."/>
            <person name="Gharbi K."/>
            <person name="Hall N."/>
            <person name="Watson M."/>
            <person name="Adriaenssens E.M."/>
            <person name="Foster-Nyarko E."/>
            <person name="Jarju S."/>
            <person name="Secka A."/>
            <person name="Antonio M."/>
            <person name="Oren A."/>
            <person name="Chaudhuri R.R."/>
            <person name="La Ragione R."/>
            <person name="Hildebrand F."/>
            <person name="Pallen M.J."/>
        </authorList>
    </citation>
    <scope>NUCLEOTIDE SEQUENCE</scope>
    <source>
        <strain evidence="3">CHK187-14744</strain>
    </source>
</reference>
<dbReference type="PIRSF" id="PIRSF006728">
    <property type="entry name" value="CinA"/>
    <property type="match status" value="1"/>
</dbReference>
<feature type="domain" description="MoaB/Mog" evidence="2">
    <location>
        <begin position="4"/>
        <end position="172"/>
    </location>
</feature>
<dbReference type="PANTHER" id="PTHR13939">
    <property type="entry name" value="NICOTINAMIDE-NUCLEOTIDE AMIDOHYDROLASE PNCC"/>
    <property type="match status" value="1"/>
</dbReference>
<dbReference type="Pfam" id="PF00994">
    <property type="entry name" value="MoCF_biosynth"/>
    <property type="match status" value="1"/>
</dbReference>
<dbReference type="InterPro" id="IPR050101">
    <property type="entry name" value="CinA"/>
</dbReference>
<dbReference type="InterPro" id="IPR001453">
    <property type="entry name" value="MoaB/Mog_dom"/>
</dbReference>
<dbReference type="NCBIfam" id="TIGR00177">
    <property type="entry name" value="molyb_syn"/>
    <property type="match status" value="1"/>
</dbReference>
<dbReference type="Gene3D" id="3.90.950.20">
    <property type="entry name" value="CinA-like"/>
    <property type="match status" value="1"/>
</dbReference>
<dbReference type="PANTHER" id="PTHR13939:SF0">
    <property type="entry name" value="NMN AMIDOHYDROLASE-LIKE PROTEIN YFAY"/>
    <property type="match status" value="1"/>
</dbReference>
<dbReference type="InterPro" id="IPR008135">
    <property type="entry name" value="Competence-induced_CinA"/>
</dbReference>
<dbReference type="CDD" id="cd00885">
    <property type="entry name" value="cinA"/>
    <property type="match status" value="1"/>
</dbReference>
<gene>
    <name evidence="1" type="primary">cinA</name>
    <name evidence="3" type="ORF">IAB63_01340</name>
</gene>
<dbReference type="InterPro" id="IPR036653">
    <property type="entry name" value="CinA-like_C"/>
</dbReference>
<evidence type="ECO:0000313" key="4">
    <source>
        <dbReference type="Proteomes" id="UP000824164"/>
    </source>
</evidence>
<dbReference type="SMART" id="SM00852">
    <property type="entry name" value="MoCF_biosynth"/>
    <property type="match status" value="1"/>
</dbReference>
<sequence>MTAELISVGTEILLGNITNTNARYLAEECAMLGLSCYYQVTVGDNEERLAGVMKTALERSDVVLISGGLGPTEDDLTKETLAKVLGRELYEDQKIRKDIENYFHKTGNRHMASNNLKQAQVIEGAVILDNPNGTAPGQLVRTEEGKIAVLMPGPPGEMIPMFRDKVKPYLESLTPGTLYSEMLRICGVGESSVAEMLKDIIDAQTNPTIAPYAKTGEVHLRITALAPDQETGKAMVAPVVDQIRGRLGDHIYTTKDETMEEHLIRLLQEKQMTITTAESCTGGLLAGTLINVSGASDVFHQGFITYDNQVKHRVLGVKEETLRQFGAVSRQCAQEMAEGAARAAGADAAISVTGIAGPGGGTDEKPVGLVYIGCYVRGKVTVEECHFSGNRQKVRELTVKRAMNRMRLCLEQ</sequence>